<protein>
    <submittedName>
        <fullName evidence="1">Uncharacterized protein</fullName>
    </submittedName>
</protein>
<name>A0ABV2CUD1_9RHOO</name>
<accession>A0ABV2CUD1</accession>
<reference evidence="1 2" key="1">
    <citation type="submission" date="2024-07" db="EMBL/GenBank/DDBJ databases">
        <title>Uliginosibacterium paludis KCTC:42655.</title>
        <authorList>
            <person name="Kim M.K."/>
        </authorList>
    </citation>
    <scope>NUCLEOTIDE SEQUENCE [LARGE SCALE GENOMIC DNA]</scope>
    <source>
        <strain evidence="1 2">KCTC 42655</strain>
    </source>
</reference>
<proteinExistence type="predicted"/>
<evidence type="ECO:0000313" key="2">
    <source>
        <dbReference type="Proteomes" id="UP001548590"/>
    </source>
</evidence>
<comment type="caution">
    <text evidence="1">The sequence shown here is derived from an EMBL/GenBank/DDBJ whole genome shotgun (WGS) entry which is preliminary data.</text>
</comment>
<keyword evidence="2" id="KW-1185">Reference proteome</keyword>
<sequence>MFHLSNHENFFEMFVAVEEESKLPSFGDARLEVSASSQGFEGKAAAWAHAEEMKNFCLGLVTLNQTLSGEAKLSSMSPNELELIVFASNSRGHLAVEGSMGHHFIAENGSFWHSVSFGFEFEASQLASAVKSPWVQRYVG</sequence>
<dbReference type="EMBL" id="JBEWLZ010000012">
    <property type="protein sequence ID" value="MET1491529.1"/>
    <property type="molecule type" value="Genomic_DNA"/>
</dbReference>
<dbReference type="Pfam" id="PF24716">
    <property type="entry name" value="WapI"/>
    <property type="match status" value="1"/>
</dbReference>
<gene>
    <name evidence="1" type="ORF">ABVT11_16945</name>
</gene>
<evidence type="ECO:0000313" key="1">
    <source>
        <dbReference type="EMBL" id="MET1491529.1"/>
    </source>
</evidence>
<organism evidence="1 2">
    <name type="scientific">Uliginosibacterium paludis</name>
    <dbReference type="NCBI Taxonomy" id="1615952"/>
    <lineage>
        <taxon>Bacteria</taxon>
        <taxon>Pseudomonadati</taxon>
        <taxon>Pseudomonadota</taxon>
        <taxon>Betaproteobacteria</taxon>
        <taxon>Rhodocyclales</taxon>
        <taxon>Zoogloeaceae</taxon>
        <taxon>Uliginosibacterium</taxon>
    </lineage>
</organism>
<dbReference type="RefSeq" id="WP_345927334.1">
    <property type="nucleotide sequence ID" value="NZ_JBDIVF010000004.1"/>
</dbReference>
<dbReference type="Proteomes" id="UP001548590">
    <property type="component" value="Unassembled WGS sequence"/>
</dbReference>
<dbReference type="InterPro" id="IPR056510">
    <property type="entry name" value="WapI"/>
</dbReference>